<feature type="compositionally biased region" description="Polar residues" evidence="1">
    <location>
        <begin position="265"/>
        <end position="274"/>
    </location>
</feature>
<comment type="caution">
    <text evidence="2">The sequence shown here is derived from an EMBL/GenBank/DDBJ whole genome shotgun (WGS) entry which is preliminary data.</text>
</comment>
<evidence type="ECO:0000313" key="2">
    <source>
        <dbReference type="EMBL" id="PTR16705.1"/>
    </source>
</evidence>
<keyword evidence="3" id="KW-1185">Reference proteome</keyword>
<organism evidence="2 3">
    <name type="scientific">Cereibacter azotoformans</name>
    <dbReference type="NCBI Taxonomy" id="43057"/>
    <lineage>
        <taxon>Bacteria</taxon>
        <taxon>Pseudomonadati</taxon>
        <taxon>Pseudomonadota</taxon>
        <taxon>Alphaproteobacteria</taxon>
        <taxon>Rhodobacterales</taxon>
        <taxon>Paracoccaceae</taxon>
        <taxon>Cereibacter</taxon>
    </lineage>
</organism>
<dbReference type="EMBL" id="QAOT01000012">
    <property type="protein sequence ID" value="PTR16705.1"/>
    <property type="molecule type" value="Genomic_DNA"/>
</dbReference>
<name>A0A2T5K2R4_9RHOB</name>
<evidence type="ECO:0000313" key="3">
    <source>
        <dbReference type="Proteomes" id="UP000244060"/>
    </source>
</evidence>
<gene>
    <name evidence="2" type="ORF">C8J28_1121</name>
</gene>
<sequence length="274" mass="30344">MTLEHLQKARSGKWQYRRRIPKEAQERAGMKTFKRVLEATSGAALRREYGQLETEFERLVSIVAPAPAPWRPAATATPREEWQAAKTEAEALVSQGGTGLDEDELRDHLAEEMHRQGRTAVVQALKEPPAVPKHTLEDARKLYLKEKLAGGAGDDNRAAAIRLERIFARVRKALGERVRTCPLEDLKREDARAVRDHMLSSERSGGGTLSPASVRRELNVLVAVANFGLTEFDLRGKAVNPFEKLKIAGSEVGVADLDEDKRDPPSSTAKPLSN</sequence>
<dbReference type="Proteomes" id="UP000244060">
    <property type="component" value="Unassembled WGS sequence"/>
</dbReference>
<reference evidence="2 3" key="1">
    <citation type="submission" date="2018-04" db="EMBL/GenBank/DDBJ databases">
        <title>Genomic Encyclopedia of Type Strains, Phase III (KMG-III): the genomes of soil and plant-associated and newly described type strains.</title>
        <authorList>
            <person name="Whitman W."/>
        </authorList>
    </citation>
    <scope>NUCLEOTIDE SEQUENCE [LARGE SCALE GENOMIC DNA]</scope>
    <source>
        <strain evidence="2 3">KA25</strain>
    </source>
</reference>
<protein>
    <recommendedName>
        <fullName evidence="4">Core-binding (CB) domain-containing protein</fullName>
    </recommendedName>
</protein>
<dbReference type="AlphaFoldDB" id="A0A2T5K2R4"/>
<evidence type="ECO:0000256" key="1">
    <source>
        <dbReference type="SAM" id="MobiDB-lite"/>
    </source>
</evidence>
<feature type="region of interest" description="Disordered" evidence="1">
    <location>
        <begin position="254"/>
        <end position="274"/>
    </location>
</feature>
<evidence type="ECO:0008006" key="4">
    <source>
        <dbReference type="Google" id="ProtNLM"/>
    </source>
</evidence>
<accession>A0A2T5K2R4</accession>
<proteinExistence type="predicted"/>